<evidence type="ECO:0000313" key="2">
    <source>
        <dbReference type="Proteomes" id="UP000824031"/>
    </source>
</evidence>
<dbReference type="AlphaFoldDB" id="A0A9D2F3D6"/>
<organism evidence="1 2">
    <name type="scientific">Candidatus Gemmiger excrementavium</name>
    <dbReference type="NCBI Taxonomy" id="2838608"/>
    <lineage>
        <taxon>Bacteria</taxon>
        <taxon>Bacillati</taxon>
        <taxon>Bacillota</taxon>
        <taxon>Clostridia</taxon>
        <taxon>Eubacteriales</taxon>
        <taxon>Gemmiger</taxon>
    </lineage>
</organism>
<dbReference type="EMBL" id="DXBO01000080">
    <property type="protein sequence ID" value="HIZ48145.1"/>
    <property type="molecule type" value="Genomic_DNA"/>
</dbReference>
<proteinExistence type="predicted"/>
<sequence>METWEKWSNNELVADDYELNSLVQDQEGLTLIFLGRKTEVTIVYHEELLSFRSCDESDRWRTVDNVLADHGKHFFRNWLTYRVCESSYASWFAHETFDSTSVDEILHLAFVTPNDIIDVLSLREPSITISFIA</sequence>
<gene>
    <name evidence="1" type="ORF">H9810_05450</name>
</gene>
<reference evidence="1" key="2">
    <citation type="submission" date="2021-04" db="EMBL/GenBank/DDBJ databases">
        <authorList>
            <person name="Gilroy R."/>
        </authorList>
    </citation>
    <scope>NUCLEOTIDE SEQUENCE</scope>
    <source>
        <strain evidence="1">3436</strain>
    </source>
</reference>
<accession>A0A9D2F3D6</accession>
<evidence type="ECO:0000313" key="1">
    <source>
        <dbReference type="EMBL" id="HIZ48145.1"/>
    </source>
</evidence>
<protein>
    <submittedName>
        <fullName evidence="1">Uncharacterized protein</fullName>
    </submittedName>
</protein>
<dbReference type="Proteomes" id="UP000824031">
    <property type="component" value="Unassembled WGS sequence"/>
</dbReference>
<comment type="caution">
    <text evidence="1">The sequence shown here is derived from an EMBL/GenBank/DDBJ whole genome shotgun (WGS) entry which is preliminary data.</text>
</comment>
<name>A0A9D2F3D6_9FIRM</name>
<reference evidence="1" key="1">
    <citation type="journal article" date="2021" name="PeerJ">
        <title>Extensive microbial diversity within the chicken gut microbiome revealed by metagenomics and culture.</title>
        <authorList>
            <person name="Gilroy R."/>
            <person name="Ravi A."/>
            <person name="Getino M."/>
            <person name="Pursley I."/>
            <person name="Horton D.L."/>
            <person name="Alikhan N.F."/>
            <person name="Baker D."/>
            <person name="Gharbi K."/>
            <person name="Hall N."/>
            <person name="Watson M."/>
            <person name="Adriaenssens E.M."/>
            <person name="Foster-Nyarko E."/>
            <person name="Jarju S."/>
            <person name="Secka A."/>
            <person name="Antonio M."/>
            <person name="Oren A."/>
            <person name="Chaudhuri R.R."/>
            <person name="La Ragione R."/>
            <person name="Hildebrand F."/>
            <person name="Pallen M.J."/>
        </authorList>
    </citation>
    <scope>NUCLEOTIDE SEQUENCE</scope>
    <source>
        <strain evidence="1">3436</strain>
    </source>
</reference>